<evidence type="ECO:0000313" key="3">
    <source>
        <dbReference type="Proteomes" id="UP000182932"/>
    </source>
</evidence>
<dbReference type="EMBL" id="FNYY01000013">
    <property type="protein sequence ID" value="SEJ89399.1"/>
    <property type="molecule type" value="Genomic_DNA"/>
</dbReference>
<name>A0A975ZPJ4_9RHOB</name>
<organism evidence="2 3">
    <name type="scientific">Marinovum algicola</name>
    <dbReference type="NCBI Taxonomy" id="42444"/>
    <lineage>
        <taxon>Bacteria</taxon>
        <taxon>Pseudomonadati</taxon>
        <taxon>Pseudomonadota</taxon>
        <taxon>Alphaproteobacteria</taxon>
        <taxon>Rhodobacterales</taxon>
        <taxon>Roseobacteraceae</taxon>
        <taxon>Marinovum</taxon>
    </lineage>
</organism>
<dbReference type="RefSeq" id="WP_074837548.1">
    <property type="nucleotide sequence ID" value="NZ_CATLQZ010000023.1"/>
</dbReference>
<keyword evidence="2" id="KW-0413">Isomerase</keyword>
<evidence type="ECO:0000259" key="1">
    <source>
        <dbReference type="Pfam" id="PF11716"/>
    </source>
</evidence>
<accession>A0A975ZPJ4</accession>
<gene>
    <name evidence="2" type="ORF">SAMN04487940_11319</name>
</gene>
<keyword evidence="3" id="KW-1185">Reference proteome</keyword>
<evidence type="ECO:0000313" key="2">
    <source>
        <dbReference type="EMBL" id="SEJ89399.1"/>
    </source>
</evidence>
<dbReference type="Gene3D" id="1.20.120.450">
    <property type="entry name" value="dinb family like domain"/>
    <property type="match status" value="1"/>
</dbReference>
<proteinExistence type="predicted"/>
<dbReference type="GO" id="GO:0016853">
    <property type="term" value="F:isomerase activity"/>
    <property type="evidence" value="ECO:0007669"/>
    <property type="project" value="UniProtKB-KW"/>
</dbReference>
<dbReference type="Proteomes" id="UP000182932">
    <property type="component" value="Unassembled WGS sequence"/>
</dbReference>
<dbReference type="SUPFAM" id="SSF109854">
    <property type="entry name" value="DinB/YfiT-like putative metalloenzymes"/>
    <property type="match status" value="1"/>
</dbReference>
<dbReference type="GO" id="GO:0046872">
    <property type="term" value="F:metal ion binding"/>
    <property type="evidence" value="ECO:0007669"/>
    <property type="project" value="InterPro"/>
</dbReference>
<dbReference type="GeneID" id="80819557"/>
<dbReference type="InterPro" id="IPR024344">
    <property type="entry name" value="MDMPI_metal-binding"/>
</dbReference>
<reference evidence="2 3" key="1">
    <citation type="submission" date="2016-10" db="EMBL/GenBank/DDBJ databases">
        <authorList>
            <person name="Varghese N."/>
            <person name="Submissions S."/>
        </authorList>
    </citation>
    <scope>NUCLEOTIDE SEQUENCE [LARGE SCALE GENOMIC DNA]</scope>
    <source>
        <strain evidence="2 3">FF3</strain>
    </source>
</reference>
<feature type="domain" description="Mycothiol-dependent maleylpyruvate isomerase metal-binding" evidence="1">
    <location>
        <begin position="36"/>
        <end position="161"/>
    </location>
</feature>
<comment type="caution">
    <text evidence="2">The sequence shown here is derived from an EMBL/GenBank/DDBJ whole genome shotgun (WGS) entry which is preliminary data.</text>
</comment>
<dbReference type="InterPro" id="IPR034660">
    <property type="entry name" value="DinB/YfiT-like"/>
</dbReference>
<protein>
    <submittedName>
        <fullName evidence="2">Maleylpyruvate isomerase</fullName>
    </submittedName>
</protein>
<dbReference type="Pfam" id="PF11716">
    <property type="entry name" value="MDMPI_N"/>
    <property type="match status" value="1"/>
</dbReference>
<sequence length="183" mass="20266">MTGKANAARDALRARQGAGARYDAETAPQGDLLLARRGTAYFARKLNELRDEDLAAPSLRDGWSRRQLIAHVSLQARAMALALKVLREPLMAEEAEWQPDLALAATLPARALRHLFDHAVKHLDVEWRDLPAAAWDGPPIMLAGEEISPRDTPDLRARDIWRAAMELGSGGRREDVPKPLRDA</sequence>
<dbReference type="AlphaFoldDB" id="A0A975ZPJ4"/>